<dbReference type="Pfam" id="PF23559">
    <property type="entry name" value="WHD_DRP"/>
    <property type="match status" value="1"/>
</dbReference>
<evidence type="ECO:0000313" key="6">
    <source>
        <dbReference type="Proteomes" id="UP000327157"/>
    </source>
</evidence>
<proteinExistence type="predicted"/>
<dbReference type="OrthoDB" id="1110401at2759"/>
<keyword evidence="2" id="KW-0611">Plant defense</keyword>
<feature type="domain" description="Disease resistance R13L4/SHOC-2-like LRR" evidence="4">
    <location>
        <begin position="363"/>
        <end position="615"/>
    </location>
</feature>
<dbReference type="Gene3D" id="3.80.10.10">
    <property type="entry name" value="Ribonuclease Inhibitor"/>
    <property type="match status" value="2"/>
</dbReference>
<dbReference type="SUPFAM" id="SSF52058">
    <property type="entry name" value="L domain-like"/>
    <property type="match status" value="1"/>
</dbReference>
<feature type="domain" description="Disease resistance protein winged helix" evidence="3">
    <location>
        <begin position="220"/>
        <end position="285"/>
    </location>
</feature>
<dbReference type="InterPro" id="IPR055414">
    <property type="entry name" value="LRR_R13L4/SHOC2-like"/>
</dbReference>
<dbReference type="InterPro" id="IPR036388">
    <property type="entry name" value="WH-like_DNA-bd_sf"/>
</dbReference>
<evidence type="ECO:0000313" key="5">
    <source>
        <dbReference type="EMBL" id="KAB2601114.1"/>
    </source>
</evidence>
<reference evidence="5 6" key="1">
    <citation type="submission" date="2019-09" db="EMBL/GenBank/DDBJ databases">
        <authorList>
            <person name="Ou C."/>
        </authorList>
    </citation>
    <scope>NUCLEOTIDE SEQUENCE [LARGE SCALE GENOMIC DNA]</scope>
    <source>
        <strain evidence="5">S2</strain>
        <tissue evidence="5">Leaf</tissue>
    </source>
</reference>
<organism evidence="5 6">
    <name type="scientific">Pyrus ussuriensis x Pyrus communis</name>
    <dbReference type="NCBI Taxonomy" id="2448454"/>
    <lineage>
        <taxon>Eukaryota</taxon>
        <taxon>Viridiplantae</taxon>
        <taxon>Streptophyta</taxon>
        <taxon>Embryophyta</taxon>
        <taxon>Tracheophyta</taxon>
        <taxon>Spermatophyta</taxon>
        <taxon>Magnoliopsida</taxon>
        <taxon>eudicotyledons</taxon>
        <taxon>Gunneridae</taxon>
        <taxon>Pentapetalae</taxon>
        <taxon>rosids</taxon>
        <taxon>fabids</taxon>
        <taxon>Rosales</taxon>
        <taxon>Rosaceae</taxon>
        <taxon>Amygdaloideae</taxon>
        <taxon>Maleae</taxon>
        <taxon>Pyrus</taxon>
    </lineage>
</organism>
<dbReference type="InterPro" id="IPR032675">
    <property type="entry name" value="LRR_dom_sf"/>
</dbReference>
<reference evidence="6" key="2">
    <citation type="submission" date="2019-10" db="EMBL/GenBank/DDBJ databases">
        <title>A de novo genome assembly of a pear dwarfing rootstock.</title>
        <authorList>
            <person name="Wang F."/>
            <person name="Wang J."/>
            <person name="Li S."/>
            <person name="Zhang Y."/>
            <person name="Fang M."/>
            <person name="Ma L."/>
            <person name="Zhao Y."/>
            <person name="Jiang S."/>
        </authorList>
    </citation>
    <scope>NUCLEOTIDE SEQUENCE [LARGE SCALE GENOMIC DNA]</scope>
</reference>
<dbReference type="Proteomes" id="UP000327157">
    <property type="component" value="Chromosome 10"/>
</dbReference>
<dbReference type="InterPro" id="IPR058922">
    <property type="entry name" value="WHD_DRP"/>
</dbReference>
<name>A0A5N5FS72_9ROSA</name>
<keyword evidence="6" id="KW-1185">Reference proteome</keyword>
<evidence type="ECO:0000259" key="4">
    <source>
        <dbReference type="Pfam" id="PF23598"/>
    </source>
</evidence>
<keyword evidence="1" id="KW-0677">Repeat</keyword>
<gene>
    <name evidence="5" type="ORF">D8674_002119</name>
</gene>
<evidence type="ECO:0000259" key="3">
    <source>
        <dbReference type="Pfam" id="PF23559"/>
    </source>
</evidence>
<evidence type="ECO:0000256" key="2">
    <source>
        <dbReference type="ARBA" id="ARBA00022821"/>
    </source>
</evidence>
<accession>A0A5N5FS72</accession>
<reference evidence="5 6" key="3">
    <citation type="submission" date="2019-11" db="EMBL/GenBank/DDBJ databases">
        <title>A de novo genome assembly of a pear dwarfing rootstock.</title>
        <authorList>
            <person name="Wang F."/>
            <person name="Wang J."/>
            <person name="Li S."/>
            <person name="Zhang Y."/>
            <person name="Fang M."/>
            <person name="Ma L."/>
            <person name="Zhao Y."/>
            <person name="Jiang S."/>
        </authorList>
    </citation>
    <scope>NUCLEOTIDE SEQUENCE [LARGE SCALE GENOMIC DNA]</scope>
    <source>
        <strain evidence="5">S2</strain>
        <tissue evidence="5">Leaf</tissue>
    </source>
</reference>
<evidence type="ECO:0000256" key="1">
    <source>
        <dbReference type="ARBA" id="ARBA00022737"/>
    </source>
</evidence>
<dbReference type="PANTHER" id="PTHR47186:SF54">
    <property type="entry name" value="DISEASE RESISTANCE RPP13-LIKE PROTEIN 4"/>
    <property type="match status" value="1"/>
</dbReference>
<protein>
    <submittedName>
        <fullName evidence="5">Disease resistance RPP13-like protein 4</fullName>
    </submittedName>
</protein>
<dbReference type="Gene3D" id="1.10.10.10">
    <property type="entry name" value="Winged helix-like DNA-binding domain superfamily/Winged helix DNA-binding domain"/>
    <property type="match status" value="1"/>
</dbReference>
<dbReference type="AlphaFoldDB" id="A0A5N5FS72"/>
<comment type="caution">
    <text evidence="5">The sequence shown here is derived from an EMBL/GenBank/DDBJ whole genome shotgun (WGS) entry which is preliminary data.</text>
</comment>
<sequence>MSTQVLFTPSFQSPGQSLALLSYLNSGQVTPFQFFNEVIMPTFVCHAKHFPTEIDYENHKSSSTTNSEEDSSSCNLQTILQKIQSDLIYIEKAYGRLKQWEDHLNRAIKDLALQSLHGASKERTETLENSSRPNFLHNKLNETLRITSRLKELLSHPPRLSSESLKSMARAEFNLRHSLAELQDLNLQNMMEESSAFKETEKAYEGLSDKQKPCFLCFSVFPENAVIKKKVLVHWWVGEGFIDTLGAEGKTNEETANEFFKEFTEKGLIKPEYKKRRPNADSCTMDPATRYAVIVLAKRYRFFNFDADGNPTEDFTRSGRACLVKTEEGSSILKLPCHFKQEEVQCMINVNEPNLDFRPDWFSKMKNVKVLQLGRWQSSAKHLIQVEDSKFLKGLKNMRDLRYLSLRGVTGISELPAAVCELSNLRILNLNGCLHLEKIPQGIGSLKNLTHLDMYECYLMSHMPKGLASLSQLQVLKGFVIGEPRAAGGGRQPCQLADLSSLQHLTKLSIHVDKKLSAVERELVSLADFKKLRSLSISWSTLYRQPPTLQRRLTEKLASLPKLKSAKSLPSSTPSVSRSRPALLEKLNLHYFPRSKIPDWLTRWELNNLKKLQISEGGLSDLHHEQCPWNVKILRLKFLKELQMDWPSLQELFPKLNYLEIFDCPKLSSMPCDNERVWVKADSMQAEASNSNHH</sequence>
<dbReference type="GO" id="GO:0006952">
    <property type="term" value="P:defense response"/>
    <property type="evidence" value="ECO:0007669"/>
    <property type="project" value="UniProtKB-KW"/>
</dbReference>
<dbReference type="Pfam" id="PF23598">
    <property type="entry name" value="LRR_14"/>
    <property type="match status" value="1"/>
</dbReference>
<dbReference type="PANTHER" id="PTHR47186">
    <property type="entry name" value="LEUCINE-RICH REPEAT-CONTAINING PROTEIN 57"/>
    <property type="match status" value="1"/>
</dbReference>
<dbReference type="EMBL" id="SMOL01000695">
    <property type="protein sequence ID" value="KAB2601114.1"/>
    <property type="molecule type" value="Genomic_DNA"/>
</dbReference>